<reference evidence="7" key="1">
    <citation type="journal article" date="2017" name="Nat. Microbiol.">
        <title>Global analysis of biosynthetic gene clusters reveals vast potential of secondary metabolite production in Penicillium species.</title>
        <authorList>
            <person name="Nielsen J.C."/>
            <person name="Grijseels S."/>
            <person name="Prigent S."/>
            <person name="Ji B."/>
            <person name="Dainat J."/>
            <person name="Nielsen K.F."/>
            <person name="Frisvad J.C."/>
            <person name="Workman M."/>
            <person name="Nielsen J."/>
        </authorList>
    </citation>
    <scope>NUCLEOTIDE SEQUENCE [LARGE SCALE GENOMIC DNA]</scope>
    <source>
        <strain evidence="7">IBT 31811</strain>
    </source>
</reference>
<evidence type="ECO:0000313" key="7">
    <source>
        <dbReference type="Proteomes" id="UP000191672"/>
    </source>
</evidence>
<dbReference type="Pfam" id="PF03055">
    <property type="entry name" value="RPE65"/>
    <property type="match status" value="1"/>
</dbReference>
<dbReference type="PANTHER" id="PTHR10543:SF24">
    <property type="entry name" value="CAROTENOID ISOMEROOXYGENASE"/>
    <property type="match status" value="1"/>
</dbReference>
<dbReference type="GO" id="GO:0046872">
    <property type="term" value="F:metal ion binding"/>
    <property type="evidence" value="ECO:0007669"/>
    <property type="project" value="UniProtKB-KW"/>
</dbReference>
<evidence type="ECO:0000256" key="2">
    <source>
        <dbReference type="ARBA" id="ARBA00022723"/>
    </source>
</evidence>
<dbReference type="InterPro" id="IPR004294">
    <property type="entry name" value="Carotenoid_Oase"/>
</dbReference>
<dbReference type="Proteomes" id="UP000191672">
    <property type="component" value="Unassembled WGS sequence"/>
</dbReference>
<keyword evidence="7" id="KW-1185">Reference proteome</keyword>
<evidence type="ECO:0000313" key="6">
    <source>
        <dbReference type="EMBL" id="OQD90017.1"/>
    </source>
</evidence>
<evidence type="ECO:0008006" key="8">
    <source>
        <dbReference type="Google" id="ProtNLM"/>
    </source>
</evidence>
<comment type="cofactor">
    <cofactor evidence="5">
        <name>Fe(2+)</name>
        <dbReference type="ChEBI" id="CHEBI:29033"/>
    </cofactor>
    <text evidence="5">Binds 1 Fe(2+) ion per subunit.</text>
</comment>
<dbReference type="GO" id="GO:0010436">
    <property type="term" value="F:carotenoid dioxygenase activity"/>
    <property type="evidence" value="ECO:0007669"/>
    <property type="project" value="TreeGrafter"/>
</dbReference>
<dbReference type="STRING" id="416450.A0A1V6QLY6"/>
<dbReference type="GO" id="GO:0016121">
    <property type="term" value="P:carotene catabolic process"/>
    <property type="evidence" value="ECO:0007669"/>
    <property type="project" value="TreeGrafter"/>
</dbReference>
<dbReference type="OrthoDB" id="407010at2759"/>
<organism evidence="6 7">
    <name type="scientific">Penicillium antarcticum</name>
    <dbReference type="NCBI Taxonomy" id="416450"/>
    <lineage>
        <taxon>Eukaryota</taxon>
        <taxon>Fungi</taxon>
        <taxon>Dikarya</taxon>
        <taxon>Ascomycota</taxon>
        <taxon>Pezizomycotina</taxon>
        <taxon>Eurotiomycetes</taxon>
        <taxon>Eurotiomycetidae</taxon>
        <taxon>Eurotiales</taxon>
        <taxon>Aspergillaceae</taxon>
        <taxon>Penicillium</taxon>
    </lineage>
</organism>
<keyword evidence="4 5" id="KW-0408">Iron</keyword>
<proteinExistence type="inferred from homology"/>
<sequence length="120" mass="12907">MNSKFVTEKYRYTYATTFRGESTITDGIMKFDCDTQESSLWARQGHSPGAPIFVADPDGVSEDDGVLLSVVLDGMTCKSNLLCLDAGKLAELGRADVKGAVVFGFHGKHVPVVGLPTGEY</sequence>
<keyword evidence="2 5" id="KW-0479">Metal-binding</keyword>
<dbReference type="AlphaFoldDB" id="A0A1V6QLY6"/>
<evidence type="ECO:0000256" key="5">
    <source>
        <dbReference type="PIRSR" id="PIRSR604294-1"/>
    </source>
</evidence>
<evidence type="ECO:0000256" key="4">
    <source>
        <dbReference type="ARBA" id="ARBA00023004"/>
    </source>
</evidence>
<evidence type="ECO:0000256" key="1">
    <source>
        <dbReference type="ARBA" id="ARBA00006787"/>
    </source>
</evidence>
<evidence type="ECO:0000256" key="3">
    <source>
        <dbReference type="ARBA" id="ARBA00023002"/>
    </source>
</evidence>
<keyword evidence="3" id="KW-0560">Oxidoreductase</keyword>
<dbReference type="EMBL" id="MDYN01000002">
    <property type="protein sequence ID" value="OQD90017.1"/>
    <property type="molecule type" value="Genomic_DNA"/>
</dbReference>
<comment type="similarity">
    <text evidence="1">Belongs to the carotenoid oxygenase family.</text>
</comment>
<feature type="binding site" evidence="5">
    <location>
        <position position="106"/>
    </location>
    <ligand>
        <name>Fe cation</name>
        <dbReference type="ChEBI" id="CHEBI:24875"/>
        <note>catalytic</note>
    </ligand>
</feature>
<dbReference type="PANTHER" id="PTHR10543">
    <property type="entry name" value="BETA-CAROTENE DIOXYGENASE"/>
    <property type="match status" value="1"/>
</dbReference>
<gene>
    <name evidence="6" type="ORF">PENANT_c002G03749</name>
</gene>
<name>A0A1V6QLY6_9EURO</name>
<accession>A0A1V6QLY6</accession>
<protein>
    <recommendedName>
        <fullName evidence="8">Dioxygenase</fullName>
    </recommendedName>
</protein>
<comment type="caution">
    <text evidence="6">The sequence shown here is derived from an EMBL/GenBank/DDBJ whole genome shotgun (WGS) entry which is preliminary data.</text>
</comment>